<organism evidence="1 2">
    <name type="scientific">Candidatus Gottesmanbacteria bacterium RBG_13_37_7</name>
    <dbReference type="NCBI Taxonomy" id="1798369"/>
    <lineage>
        <taxon>Bacteria</taxon>
        <taxon>Candidatus Gottesmaniibacteriota</taxon>
    </lineage>
</organism>
<evidence type="ECO:0008006" key="3">
    <source>
        <dbReference type="Google" id="ProtNLM"/>
    </source>
</evidence>
<protein>
    <recommendedName>
        <fullName evidence="3">RnfC Barrel sandwich hybrid domain-containing protein</fullName>
    </recommendedName>
</protein>
<gene>
    <name evidence="1" type="ORF">A2Y99_02770</name>
</gene>
<accession>A0A1F5YJV4</accession>
<evidence type="ECO:0000313" key="1">
    <source>
        <dbReference type="EMBL" id="OGG00489.1"/>
    </source>
</evidence>
<dbReference type="EMBL" id="MFIY01000007">
    <property type="protein sequence ID" value="OGG00489.1"/>
    <property type="molecule type" value="Genomic_DNA"/>
</dbReference>
<sequence length="242" mass="26802">MKTNIKLPILPYSVIKVKEGDIITPLSTIAEIPIKTDLIEIDIATLLHVKPHHLMKYLVKKIGESVAEGEILAQKQGLFSSVMVKSPVKGKINSIDLKKGTVVFNSDKNLGKGKLSIPVEGKVIKIIKNYLEIEITGNLIKAHKGQGSDVVGNLVSFHSHSVQLFDFDDRVAGAIILIHELNEEAAIKLEVLGLAGIITQKEQSFIKFPYCIIDEDAISKLIKMSVKKIWLRPVEKEIIILE</sequence>
<proteinExistence type="predicted"/>
<dbReference type="AlphaFoldDB" id="A0A1F5YJV4"/>
<dbReference type="Proteomes" id="UP000178230">
    <property type="component" value="Unassembled WGS sequence"/>
</dbReference>
<evidence type="ECO:0000313" key="2">
    <source>
        <dbReference type="Proteomes" id="UP000178230"/>
    </source>
</evidence>
<name>A0A1F5YJV4_9BACT</name>
<reference evidence="1 2" key="1">
    <citation type="journal article" date="2016" name="Nat. Commun.">
        <title>Thousands of microbial genomes shed light on interconnected biogeochemical processes in an aquifer system.</title>
        <authorList>
            <person name="Anantharaman K."/>
            <person name="Brown C.T."/>
            <person name="Hug L.A."/>
            <person name="Sharon I."/>
            <person name="Castelle C.J."/>
            <person name="Probst A.J."/>
            <person name="Thomas B.C."/>
            <person name="Singh A."/>
            <person name="Wilkins M.J."/>
            <person name="Karaoz U."/>
            <person name="Brodie E.L."/>
            <person name="Williams K.H."/>
            <person name="Hubbard S.S."/>
            <person name="Banfield J.F."/>
        </authorList>
    </citation>
    <scope>NUCLEOTIDE SEQUENCE [LARGE SCALE GENOMIC DNA]</scope>
</reference>
<comment type="caution">
    <text evidence="1">The sequence shown here is derived from an EMBL/GenBank/DDBJ whole genome shotgun (WGS) entry which is preliminary data.</text>
</comment>